<dbReference type="Pfam" id="PF00535">
    <property type="entry name" value="Glycos_transf_2"/>
    <property type="match status" value="1"/>
</dbReference>
<dbReference type="InterPro" id="IPR029044">
    <property type="entry name" value="Nucleotide-diphossugar_trans"/>
</dbReference>
<evidence type="ECO:0000313" key="2">
    <source>
        <dbReference type="EMBL" id="SHJ17502.1"/>
    </source>
</evidence>
<keyword evidence="3" id="KW-1185">Reference proteome</keyword>
<dbReference type="OrthoDB" id="525353at2"/>
<keyword evidence="2" id="KW-0808">Transferase</keyword>
<organism evidence="2 3">
    <name type="scientific">Parasporobacterium paucivorans DSM 15970</name>
    <dbReference type="NCBI Taxonomy" id="1122934"/>
    <lineage>
        <taxon>Bacteria</taxon>
        <taxon>Bacillati</taxon>
        <taxon>Bacillota</taxon>
        <taxon>Clostridia</taxon>
        <taxon>Lachnospirales</taxon>
        <taxon>Lachnospiraceae</taxon>
        <taxon>Parasporobacterium</taxon>
    </lineage>
</organism>
<dbReference type="Proteomes" id="UP000184342">
    <property type="component" value="Unassembled WGS sequence"/>
</dbReference>
<name>A0A1M6H5T2_9FIRM</name>
<dbReference type="AlphaFoldDB" id="A0A1M6H5T2"/>
<feature type="domain" description="Glycosyltransferase 2-like" evidence="1">
    <location>
        <begin position="69"/>
        <end position="188"/>
    </location>
</feature>
<dbReference type="STRING" id="1122934.SAMN02745691_01459"/>
<evidence type="ECO:0000259" key="1">
    <source>
        <dbReference type="Pfam" id="PF00535"/>
    </source>
</evidence>
<dbReference type="Gene3D" id="3.90.550.10">
    <property type="entry name" value="Spore Coat Polysaccharide Biosynthesis Protein SpsA, Chain A"/>
    <property type="match status" value="1"/>
</dbReference>
<reference evidence="2 3" key="1">
    <citation type="submission" date="2016-11" db="EMBL/GenBank/DDBJ databases">
        <authorList>
            <person name="Jaros S."/>
            <person name="Januszkiewicz K."/>
            <person name="Wedrychowicz H."/>
        </authorList>
    </citation>
    <scope>NUCLEOTIDE SEQUENCE [LARGE SCALE GENOMIC DNA]</scope>
    <source>
        <strain evidence="2 3">DSM 15970</strain>
    </source>
</reference>
<sequence>MSSISGIENIKNNYEYFSDNSPVKLYLNKLSDQMAKKNDGLFEQKYLPIIEQNKKIEHARPFLSVITRTQGKRPEALRETLLCLAGQTDTDFEILLIGHKLTENGLDLVNRIIEEQTDEIKAKIRFIKLDYGNRSTPLNIGFASAYGKYVSILDDDDLVFDDWVEEFHETSEEKQGTVLHSYIFSQKWMAVKHDNEPDALRAVEKPKADYCSEFMFINQLSINSCPTLGLAFPVVAFHEFGIIFDEELDTTEDWDFLMRTVFICGITDIKVATGIYRLWENLESSATLHDKEEWDKNREKVINKLASSPVALTEVWLKECMDLTMRNSGGMALSSSRLPQIIPKLYYSDGKGFNEGNSINEFNKDRSPSVNVEFEIPEEVVDIKKIRFDVCEETLFLFENINIFIEYGSEKIEKLNINNCTHNGKLFGGKILFSRPDPKIVFKNPINDKPIKITITGQISNNISEEMLEKVLKFSGNQFARKVFRRLKRIF</sequence>
<dbReference type="SUPFAM" id="SSF53448">
    <property type="entry name" value="Nucleotide-diphospho-sugar transferases"/>
    <property type="match status" value="1"/>
</dbReference>
<accession>A0A1M6H5T2</accession>
<evidence type="ECO:0000313" key="3">
    <source>
        <dbReference type="Proteomes" id="UP000184342"/>
    </source>
</evidence>
<gene>
    <name evidence="2" type="ORF">SAMN02745691_01459</name>
</gene>
<dbReference type="EMBL" id="FQYT01000014">
    <property type="protein sequence ID" value="SHJ17502.1"/>
    <property type="molecule type" value="Genomic_DNA"/>
</dbReference>
<proteinExistence type="predicted"/>
<protein>
    <submittedName>
        <fullName evidence="2">Glycosyl transferase family 2</fullName>
    </submittedName>
</protein>
<dbReference type="InterPro" id="IPR001173">
    <property type="entry name" value="Glyco_trans_2-like"/>
</dbReference>
<dbReference type="GO" id="GO:0016740">
    <property type="term" value="F:transferase activity"/>
    <property type="evidence" value="ECO:0007669"/>
    <property type="project" value="UniProtKB-KW"/>
</dbReference>